<name>A0ABZ2A0N5_STRNV</name>
<evidence type="ECO:0000313" key="3">
    <source>
        <dbReference type="Proteomes" id="UP001432209"/>
    </source>
</evidence>
<keyword evidence="1" id="KW-0812">Transmembrane</keyword>
<organism evidence="2 3">
    <name type="scientific">Streptomyces niveus</name>
    <name type="common">Streptomyces spheroides</name>
    <dbReference type="NCBI Taxonomy" id="193462"/>
    <lineage>
        <taxon>Bacteria</taxon>
        <taxon>Bacillati</taxon>
        <taxon>Actinomycetota</taxon>
        <taxon>Actinomycetes</taxon>
        <taxon>Kitasatosporales</taxon>
        <taxon>Streptomycetaceae</taxon>
        <taxon>Streptomyces</taxon>
    </lineage>
</organism>
<sequence length="252" mass="26094">MSDSLGSVKSWRSWADASLRWAGPVVGVGVGRGVTFSSDADVDLLYAIPVFGLCSVAGVLLADLVVHPRRRGVREAVVVRRRVRDQIPRALAGSLVVQAVLLVVLLGIAVGTASVDGTGRAGRALVESCQGGTYVTGPWPGPYYAWPVLGGLGAGSVVCGLTLRRVTARAGDDERRRVRARVTVGAWGVLVAAPLFAVSSTMAVAVFSLPCGGWAGDLGAVGLASVAFVSAMTAGWCLVALLVPRVHIEERP</sequence>
<dbReference type="Proteomes" id="UP001432209">
    <property type="component" value="Chromosome"/>
</dbReference>
<dbReference type="EMBL" id="CP109495">
    <property type="protein sequence ID" value="WUX52273.1"/>
    <property type="molecule type" value="Genomic_DNA"/>
</dbReference>
<dbReference type="RefSeq" id="WP_329075935.1">
    <property type="nucleotide sequence ID" value="NZ_CP108849.2"/>
</dbReference>
<feature type="transmembrane region" description="Helical" evidence="1">
    <location>
        <begin position="44"/>
        <end position="66"/>
    </location>
</feature>
<keyword evidence="1" id="KW-1133">Transmembrane helix</keyword>
<evidence type="ECO:0000256" key="1">
    <source>
        <dbReference type="SAM" id="Phobius"/>
    </source>
</evidence>
<gene>
    <name evidence="2" type="ORF">OG442_12465</name>
</gene>
<proteinExistence type="predicted"/>
<keyword evidence="3" id="KW-1185">Reference proteome</keyword>
<protein>
    <recommendedName>
        <fullName evidence="4">ABC transporter permease</fullName>
    </recommendedName>
</protein>
<feature type="transmembrane region" description="Helical" evidence="1">
    <location>
        <begin position="221"/>
        <end position="243"/>
    </location>
</feature>
<feature type="transmembrane region" description="Helical" evidence="1">
    <location>
        <begin position="87"/>
        <end position="110"/>
    </location>
</feature>
<evidence type="ECO:0008006" key="4">
    <source>
        <dbReference type="Google" id="ProtNLM"/>
    </source>
</evidence>
<reference evidence="2" key="1">
    <citation type="submission" date="2022-10" db="EMBL/GenBank/DDBJ databases">
        <title>The complete genomes of actinobacterial strains from the NBC collection.</title>
        <authorList>
            <person name="Joergensen T.S."/>
            <person name="Alvarez Arevalo M."/>
            <person name="Sterndorff E.B."/>
            <person name="Faurdal D."/>
            <person name="Vuksanovic O."/>
            <person name="Mourched A.-S."/>
            <person name="Charusanti P."/>
            <person name="Shaw S."/>
            <person name="Blin K."/>
            <person name="Weber T."/>
        </authorList>
    </citation>
    <scope>NUCLEOTIDE SEQUENCE</scope>
    <source>
        <strain evidence="2">NBC_01432</strain>
    </source>
</reference>
<evidence type="ECO:0000313" key="2">
    <source>
        <dbReference type="EMBL" id="WUX52273.1"/>
    </source>
</evidence>
<feature type="transmembrane region" description="Helical" evidence="1">
    <location>
        <begin position="143"/>
        <end position="163"/>
    </location>
</feature>
<feature type="transmembrane region" description="Helical" evidence="1">
    <location>
        <begin position="184"/>
        <end position="209"/>
    </location>
</feature>
<keyword evidence="1" id="KW-0472">Membrane</keyword>
<accession>A0ABZ2A0N5</accession>